<dbReference type="AlphaFoldDB" id="A0A8I7BHG1"/>
<dbReference type="InterPro" id="IPR002156">
    <property type="entry name" value="RNaseH_domain"/>
</dbReference>
<dbReference type="PROSITE" id="PS50879">
    <property type="entry name" value="RNASE_H_1"/>
    <property type="match status" value="1"/>
</dbReference>
<dbReference type="SMR" id="A0A8I7BHG1"/>
<dbReference type="EnsemblPlants" id="HORVU.MOREX.r3.6HG0614940.1">
    <property type="protein sequence ID" value="HORVU.MOREX.r3.6HG0614940.1.CDS1"/>
    <property type="gene ID" value="HORVU.MOREX.r3.6HG0614940"/>
</dbReference>
<dbReference type="InterPro" id="IPR036397">
    <property type="entry name" value="RNaseH_sf"/>
</dbReference>
<feature type="domain" description="RNase H type-1" evidence="1">
    <location>
        <begin position="3"/>
        <end position="68"/>
    </location>
</feature>
<name>A0A8I7BHG1_HORVV</name>
<keyword evidence="3" id="KW-1185">Reference proteome</keyword>
<dbReference type="Proteomes" id="UP000011116">
    <property type="component" value="Chromosome 6H"/>
</dbReference>
<reference evidence="2" key="2">
    <citation type="submission" date="2020-10" db="EMBL/GenBank/DDBJ databases">
        <authorList>
            <person name="Scholz U."/>
            <person name="Mascher M."/>
            <person name="Fiebig A."/>
        </authorList>
    </citation>
    <scope>NUCLEOTIDE SEQUENCE [LARGE SCALE GENOMIC DNA]</scope>
    <source>
        <strain evidence="2">cv. Morex</strain>
    </source>
</reference>
<reference evidence="3" key="1">
    <citation type="journal article" date="2012" name="Nature">
        <title>A physical, genetic and functional sequence assembly of the barley genome.</title>
        <authorList>
            <consortium name="The International Barley Genome Sequencing Consortium"/>
            <person name="Mayer K.F."/>
            <person name="Waugh R."/>
            <person name="Brown J.W."/>
            <person name="Schulman A."/>
            <person name="Langridge P."/>
            <person name="Platzer M."/>
            <person name="Fincher G.B."/>
            <person name="Muehlbauer G.J."/>
            <person name="Sato K."/>
            <person name="Close T.J."/>
            <person name="Wise R.P."/>
            <person name="Stein N."/>
        </authorList>
    </citation>
    <scope>NUCLEOTIDE SEQUENCE [LARGE SCALE GENOMIC DNA]</scope>
    <source>
        <strain evidence="3">cv. Morex</strain>
    </source>
</reference>
<evidence type="ECO:0000259" key="1">
    <source>
        <dbReference type="PROSITE" id="PS50879"/>
    </source>
</evidence>
<dbReference type="GO" id="GO:0004523">
    <property type="term" value="F:RNA-DNA hybrid ribonuclease activity"/>
    <property type="evidence" value="ECO:0007669"/>
    <property type="project" value="InterPro"/>
</dbReference>
<reference evidence="2" key="3">
    <citation type="submission" date="2022-01" db="UniProtKB">
        <authorList>
            <consortium name="EnsemblPlants"/>
        </authorList>
    </citation>
    <scope>IDENTIFICATION</scope>
    <source>
        <strain evidence="2">subsp. vulgare</strain>
    </source>
</reference>
<dbReference type="Pfam" id="PF13456">
    <property type="entry name" value="RVT_3"/>
    <property type="match status" value="1"/>
</dbReference>
<dbReference type="Gramene" id="HORVU.MOREX.r3.6HG0614940.1">
    <property type="protein sequence ID" value="HORVU.MOREX.r3.6HG0614940.1.CDS1"/>
    <property type="gene ID" value="HORVU.MOREX.r3.6HG0614940"/>
</dbReference>
<dbReference type="Gramene" id="HORVU.MOREX.r2.6HG0509870.1">
    <property type="protein sequence ID" value="HORVU.MOREX.r2.6HG0509870.1.CDS.1"/>
    <property type="gene ID" value="HORVU.MOREX.r2.6HG0509870"/>
</dbReference>
<dbReference type="Gene3D" id="3.30.420.10">
    <property type="entry name" value="Ribonuclease H-like superfamily/Ribonuclease H"/>
    <property type="match status" value="1"/>
</dbReference>
<accession>A0A8I7BHG1</accession>
<evidence type="ECO:0000313" key="2">
    <source>
        <dbReference type="EnsemblPlants" id="HORVU.MOREX.r3.6HG0614940.1.CDS1"/>
    </source>
</evidence>
<organism evidence="2 3">
    <name type="scientific">Hordeum vulgare subsp. vulgare</name>
    <name type="common">Domesticated barley</name>
    <dbReference type="NCBI Taxonomy" id="112509"/>
    <lineage>
        <taxon>Eukaryota</taxon>
        <taxon>Viridiplantae</taxon>
        <taxon>Streptophyta</taxon>
        <taxon>Embryophyta</taxon>
        <taxon>Tracheophyta</taxon>
        <taxon>Spermatophyta</taxon>
        <taxon>Magnoliopsida</taxon>
        <taxon>Liliopsida</taxon>
        <taxon>Poales</taxon>
        <taxon>Poaceae</taxon>
        <taxon>BOP clade</taxon>
        <taxon>Pooideae</taxon>
        <taxon>Triticodae</taxon>
        <taxon>Triticeae</taxon>
        <taxon>Hordeinae</taxon>
        <taxon>Hordeum</taxon>
    </lineage>
</organism>
<dbReference type="GO" id="GO:0003676">
    <property type="term" value="F:nucleic acid binding"/>
    <property type="evidence" value="ECO:0007669"/>
    <property type="project" value="InterPro"/>
</dbReference>
<sequence length="68" mass="6620">MSDLPSCKINCDGAFSAPEGTGGGGGWGFVIQDLPGDVRGSGAGRLRHVASALQAEATACSAALQAAS</sequence>
<dbReference type="InterPro" id="IPR012337">
    <property type="entry name" value="RNaseH-like_sf"/>
</dbReference>
<dbReference type="SUPFAM" id="SSF53098">
    <property type="entry name" value="Ribonuclease H-like"/>
    <property type="match status" value="1"/>
</dbReference>
<evidence type="ECO:0000313" key="3">
    <source>
        <dbReference type="Proteomes" id="UP000011116"/>
    </source>
</evidence>
<proteinExistence type="predicted"/>
<protein>
    <recommendedName>
        <fullName evidence="1">RNase H type-1 domain-containing protein</fullName>
    </recommendedName>
</protein>